<evidence type="ECO:0000256" key="2">
    <source>
        <dbReference type="ARBA" id="ARBA00022448"/>
    </source>
</evidence>
<organism evidence="7 8">
    <name type="scientific">Nocardioides abyssi</name>
    <dbReference type="NCBI Taxonomy" id="3058370"/>
    <lineage>
        <taxon>Bacteria</taxon>
        <taxon>Bacillati</taxon>
        <taxon>Actinomycetota</taxon>
        <taxon>Actinomycetes</taxon>
        <taxon>Propionibacteriales</taxon>
        <taxon>Nocardioidaceae</taxon>
        <taxon>Nocardioides</taxon>
    </lineage>
</organism>
<dbReference type="InterPro" id="IPR005673">
    <property type="entry name" value="ABC_phos-bd_PstS"/>
</dbReference>
<reference evidence="7" key="1">
    <citation type="submission" date="2023-06" db="EMBL/GenBank/DDBJ databases">
        <title>Draft genome sequence of Nocardioides sp. SOB72.</title>
        <authorList>
            <person name="Zhang G."/>
        </authorList>
    </citation>
    <scope>NUCLEOTIDE SEQUENCE</scope>
    <source>
        <strain evidence="7">SOB72</strain>
    </source>
</reference>
<dbReference type="InterPro" id="IPR050962">
    <property type="entry name" value="Phosphate-bind_PstS"/>
</dbReference>
<gene>
    <name evidence="7" type="ORF">QWY29_03070</name>
</gene>
<evidence type="ECO:0000259" key="6">
    <source>
        <dbReference type="Pfam" id="PF12849"/>
    </source>
</evidence>
<keyword evidence="5" id="KW-0732">Signal</keyword>
<proteinExistence type="inferred from homology"/>
<dbReference type="SUPFAM" id="SSF53850">
    <property type="entry name" value="Periplasmic binding protein-like II"/>
    <property type="match status" value="1"/>
</dbReference>
<feature type="domain" description="PBP" evidence="6">
    <location>
        <begin position="35"/>
        <end position="337"/>
    </location>
</feature>
<name>A0ABT8EQC1_9ACTN</name>
<dbReference type="Pfam" id="PF12849">
    <property type="entry name" value="PBP_like_2"/>
    <property type="match status" value="1"/>
</dbReference>
<evidence type="ECO:0000256" key="1">
    <source>
        <dbReference type="ARBA" id="ARBA00008725"/>
    </source>
</evidence>
<dbReference type="RefSeq" id="WP_300959188.1">
    <property type="nucleotide sequence ID" value="NZ_JAUHJR010000001.1"/>
</dbReference>
<evidence type="ECO:0000256" key="3">
    <source>
        <dbReference type="ARBA" id="ARBA00022592"/>
    </source>
</evidence>
<dbReference type="PROSITE" id="PS51257">
    <property type="entry name" value="PROKAR_LIPOPROTEIN"/>
    <property type="match status" value="1"/>
</dbReference>
<protein>
    <recommendedName>
        <fullName evidence="4">Phosphate-binding protein</fullName>
    </recommendedName>
</protein>
<dbReference type="Proteomes" id="UP001168537">
    <property type="component" value="Unassembled WGS sequence"/>
</dbReference>
<dbReference type="Gene3D" id="3.40.190.10">
    <property type="entry name" value="Periplasmic binding protein-like II"/>
    <property type="match status" value="2"/>
</dbReference>
<evidence type="ECO:0000256" key="5">
    <source>
        <dbReference type="SAM" id="SignalP"/>
    </source>
</evidence>
<dbReference type="InterPro" id="IPR024370">
    <property type="entry name" value="PBP_domain"/>
</dbReference>
<dbReference type="PANTHER" id="PTHR42996:SF1">
    <property type="entry name" value="PHOSPHATE-BINDING PROTEIN PSTS"/>
    <property type="match status" value="1"/>
</dbReference>
<dbReference type="PANTHER" id="PTHR42996">
    <property type="entry name" value="PHOSPHATE-BINDING PROTEIN PSTS"/>
    <property type="match status" value="1"/>
</dbReference>
<evidence type="ECO:0000313" key="7">
    <source>
        <dbReference type="EMBL" id="MDN4160324.1"/>
    </source>
</evidence>
<keyword evidence="8" id="KW-1185">Reference proteome</keyword>
<keyword evidence="3 4" id="KW-0592">Phosphate transport</keyword>
<feature type="chain" id="PRO_5046470023" description="Phosphate-binding protein" evidence="5">
    <location>
        <begin position="26"/>
        <end position="370"/>
    </location>
</feature>
<comment type="similarity">
    <text evidence="1 4">Belongs to the PstS family.</text>
</comment>
<accession>A0ABT8EQC1</accession>
<dbReference type="PIRSF" id="PIRSF002756">
    <property type="entry name" value="PstS"/>
    <property type="match status" value="1"/>
</dbReference>
<dbReference type="CDD" id="cd13565">
    <property type="entry name" value="PBP2_PstS"/>
    <property type="match status" value="1"/>
</dbReference>
<evidence type="ECO:0000313" key="8">
    <source>
        <dbReference type="Proteomes" id="UP001168537"/>
    </source>
</evidence>
<sequence length="370" mass="37559">MKSTSVRTVAAPGIVALALTFSACSAGNADDGDAASGSNDLAGQLAGGGASSQEAAQAAWIVGFQEANPDVTVTFDPIGSGGGRENFISGAFPFAGSDAYLTDDEGELTAATERCNGEAPVEIPNYVSPIALIFNVEGVDELNLAPETVAGIFAGEITEWDAPEIARDNPDADLPSAGINAVHRSDESGTTENFTHYLDVVAGGAWTAGAVEVWPEEFGGEGAQGTSGVVSAVKSGTNSIGYADASQAGGLAVANVGVGSDFVGPTADAAAKILDVSPRVEGRDDSSIVFDLDYETDEAGVYPIVLTSYLLACPTYSGDEAEAGELTKAYLTYVVSEDGQAFGAEEAGSAPLSDELRSEVSDLVEGITVE</sequence>
<comment type="caution">
    <text evidence="7">The sequence shown here is derived from an EMBL/GenBank/DDBJ whole genome shotgun (WGS) entry which is preliminary data.</text>
</comment>
<keyword evidence="2 4" id="KW-0813">Transport</keyword>
<feature type="signal peptide" evidence="5">
    <location>
        <begin position="1"/>
        <end position="25"/>
    </location>
</feature>
<dbReference type="EMBL" id="JAUHJR010000001">
    <property type="protein sequence ID" value="MDN4160324.1"/>
    <property type="molecule type" value="Genomic_DNA"/>
</dbReference>
<evidence type="ECO:0000256" key="4">
    <source>
        <dbReference type="PIRNR" id="PIRNR002756"/>
    </source>
</evidence>